<keyword evidence="3" id="KW-1185">Reference proteome</keyword>
<dbReference type="EMBL" id="LJYW01000001">
    <property type="protein sequence ID" value="KPL51890.1"/>
    <property type="molecule type" value="Genomic_DNA"/>
</dbReference>
<proteinExistence type="predicted"/>
<name>A0A0P6W172_9HYPH</name>
<evidence type="ECO:0000313" key="2">
    <source>
        <dbReference type="EMBL" id="KPL51890.1"/>
    </source>
</evidence>
<sequence>MREPGVGAAAGHHDGCGQVAGLVAGHRDVQVQGNRLRAYRYRHLTIIYEHTVEAESNDERRRPVGRGSEDADRGTAPNGGDRMLLLVRDTERAGLYCYHRDESD</sequence>
<organism evidence="2 3">
    <name type="scientific">Prosthecodimorpha hirschii</name>
    <dbReference type="NCBI Taxonomy" id="665126"/>
    <lineage>
        <taxon>Bacteria</taxon>
        <taxon>Pseudomonadati</taxon>
        <taxon>Pseudomonadota</taxon>
        <taxon>Alphaproteobacteria</taxon>
        <taxon>Hyphomicrobiales</taxon>
        <taxon>Ancalomicrobiaceae</taxon>
        <taxon>Prosthecodimorpha</taxon>
    </lineage>
</organism>
<accession>A0A0P6W172</accession>
<protein>
    <submittedName>
        <fullName evidence="2">Uncharacterized protein</fullName>
    </submittedName>
</protein>
<dbReference type="AlphaFoldDB" id="A0A0P6W172"/>
<evidence type="ECO:0000313" key="3">
    <source>
        <dbReference type="Proteomes" id="UP000048984"/>
    </source>
</evidence>
<feature type="compositionally biased region" description="Basic and acidic residues" evidence="1">
    <location>
        <begin position="51"/>
        <end position="73"/>
    </location>
</feature>
<comment type="caution">
    <text evidence="2">The sequence shown here is derived from an EMBL/GenBank/DDBJ whole genome shotgun (WGS) entry which is preliminary data.</text>
</comment>
<reference evidence="2 3" key="1">
    <citation type="submission" date="2015-09" db="EMBL/GenBank/DDBJ databases">
        <authorList>
            <person name="Jackson K.R."/>
            <person name="Lunt B.L."/>
            <person name="Fisher J.N.B."/>
            <person name="Gardner A.V."/>
            <person name="Bailey M.E."/>
            <person name="Deus L.M."/>
            <person name="Earl A.S."/>
            <person name="Gibby P.D."/>
            <person name="Hartmann K.A."/>
            <person name="Liu J.E."/>
            <person name="Manci A.M."/>
            <person name="Nielsen D.A."/>
            <person name="Solomon M.B."/>
            <person name="Breakwell D.P."/>
            <person name="Burnett S.H."/>
            <person name="Grose J.H."/>
        </authorList>
    </citation>
    <scope>NUCLEOTIDE SEQUENCE [LARGE SCALE GENOMIC DNA]</scope>
    <source>
        <strain evidence="2 3">16</strain>
    </source>
</reference>
<feature type="region of interest" description="Disordered" evidence="1">
    <location>
        <begin position="51"/>
        <end position="84"/>
    </location>
</feature>
<evidence type="ECO:0000256" key="1">
    <source>
        <dbReference type="SAM" id="MobiDB-lite"/>
    </source>
</evidence>
<dbReference type="Proteomes" id="UP000048984">
    <property type="component" value="Unassembled WGS sequence"/>
</dbReference>
<gene>
    <name evidence="2" type="ORF">ABB55_06325</name>
</gene>
<reference evidence="2 3" key="2">
    <citation type="submission" date="2015-10" db="EMBL/GenBank/DDBJ databases">
        <title>Draft Genome Sequence of Prosthecomicrobium hirschii ATCC 27832.</title>
        <authorList>
            <person name="Daniel J."/>
            <person name="Givan S.A."/>
            <person name="Brun Y.V."/>
            <person name="Brown P.J."/>
        </authorList>
    </citation>
    <scope>NUCLEOTIDE SEQUENCE [LARGE SCALE GENOMIC DNA]</scope>
    <source>
        <strain evidence="2 3">16</strain>
    </source>
</reference>